<dbReference type="InterPro" id="IPR011650">
    <property type="entry name" value="Peptidase_M20_dimer"/>
</dbReference>
<dbReference type="FunFam" id="3.30.70.360:FF:000001">
    <property type="entry name" value="N-acetyldiaminopimelate deacetylase"/>
    <property type="match status" value="1"/>
</dbReference>
<feature type="binding site" evidence="2">
    <location>
        <position position="198"/>
    </location>
    <ligand>
        <name>Mn(2+)</name>
        <dbReference type="ChEBI" id="CHEBI:29035"/>
        <label>2</label>
    </ligand>
</feature>
<dbReference type="InterPro" id="IPR017439">
    <property type="entry name" value="Amidohydrolase"/>
</dbReference>
<dbReference type="OrthoDB" id="9777385at2"/>
<protein>
    <submittedName>
        <fullName evidence="5">Peptidase M20D, amidohydrolase</fullName>
    </submittedName>
</protein>
<dbReference type="RefSeq" id="WP_002634134.1">
    <property type="nucleotide sequence ID" value="NZ_CP012109.1"/>
</dbReference>
<keyword evidence="2" id="KW-0464">Manganese</keyword>
<gene>
    <name evidence="5" type="ORF">A176_001788</name>
</gene>
<dbReference type="EMBL" id="CP012109">
    <property type="protein sequence ID" value="AKQ64876.1"/>
    <property type="molecule type" value="Genomic_DNA"/>
</dbReference>
<dbReference type="STRING" id="1297742.A176_001788"/>
<keyword evidence="2" id="KW-0479">Metal-binding</keyword>
<evidence type="ECO:0000256" key="1">
    <source>
        <dbReference type="ARBA" id="ARBA00022801"/>
    </source>
</evidence>
<organism evidence="5 6">
    <name type="scientific">Pseudomyxococcus hansupus</name>
    <dbReference type="NCBI Taxonomy" id="1297742"/>
    <lineage>
        <taxon>Bacteria</taxon>
        <taxon>Pseudomonadati</taxon>
        <taxon>Myxococcota</taxon>
        <taxon>Myxococcia</taxon>
        <taxon>Myxococcales</taxon>
        <taxon>Cystobacterineae</taxon>
        <taxon>Myxococcaceae</taxon>
        <taxon>Pseudomyxococcus</taxon>
    </lineage>
</organism>
<dbReference type="Proteomes" id="UP000009026">
    <property type="component" value="Chromosome"/>
</dbReference>
<dbReference type="PANTHER" id="PTHR11014:SF63">
    <property type="entry name" value="METALLOPEPTIDASE, PUTATIVE (AFU_ORTHOLOGUE AFUA_6G09600)-RELATED"/>
    <property type="match status" value="1"/>
</dbReference>
<dbReference type="PATRIC" id="fig|1297742.4.peg.1811"/>
<evidence type="ECO:0000313" key="5">
    <source>
        <dbReference type="EMBL" id="AKQ64876.1"/>
    </source>
</evidence>
<evidence type="ECO:0000256" key="2">
    <source>
        <dbReference type="PIRSR" id="PIRSR005962-1"/>
    </source>
</evidence>
<dbReference type="PIRSF" id="PIRSF005962">
    <property type="entry name" value="Pept_M20D_amidohydro"/>
    <property type="match status" value="1"/>
</dbReference>
<dbReference type="GO" id="GO:0019877">
    <property type="term" value="P:diaminopimelate biosynthetic process"/>
    <property type="evidence" value="ECO:0007669"/>
    <property type="project" value="UniProtKB-ARBA"/>
</dbReference>
<dbReference type="SUPFAM" id="SSF53187">
    <property type="entry name" value="Zn-dependent exopeptidases"/>
    <property type="match status" value="1"/>
</dbReference>
<dbReference type="Pfam" id="PF01546">
    <property type="entry name" value="Peptidase_M20"/>
    <property type="match status" value="1"/>
</dbReference>
<evidence type="ECO:0000313" key="6">
    <source>
        <dbReference type="Proteomes" id="UP000009026"/>
    </source>
</evidence>
<dbReference type="eggNOG" id="COG1473">
    <property type="taxonomic scope" value="Bacteria"/>
</dbReference>
<comment type="cofactor">
    <cofactor evidence="2">
        <name>Mn(2+)</name>
        <dbReference type="ChEBI" id="CHEBI:29035"/>
    </cofactor>
    <text evidence="2">The Mn(2+) ion enhances activity.</text>
</comment>
<dbReference type="GO" id="GO:0050118">
    <property type="term" value="F:N-acetyldiaminopimelate deacetylase activity"/>
    <property type="evidence" value="ECO:0007669"/>
    <property type="project" value="UniProtKB-ARBA"/>
</dbReference>
<sequence length="437" mass="46529">MKNPHLLPLLLLSLATPAGLALAAETAPVLGGLDALYPDLDALYRDLHQTPELSNQEAKTSAKLADRLRKLGFEVTTKVGGHGVVAVLRNGPGPTVMLRTDMDGLPVLEKTGLPYASKATVKDAAGATTSVMHACGHDVHMTAWMGTATLLARAKSRWKGTLLLVGQPAEELAAGARQMLQDGLFKRFPKPTHALALHVNTAPAGTVEYRTGYALAGADSIEITLHGKGGHGAYPHSTVDPVVMAARVVLSLQTLISRERHPLEPAVLSVGSIHGGTKNNIIPDDVKLQLTLRWYKPEVRKALLDGLERIVKAEAMASGAPRPPDITVTEGTPSVYNDPALTQRLVGAVSRVLGEKNLQETEPVMGGEDFAEYGRAGIPAVLLWLGSSEPQRHAKAKASGEELPSMHSPLFAPDRERTLRTGVTTLTTAALELFDKP</sequence>
<feature type="signal peptide" evidence="3">
    <location>
        <begin position="1"/>
        <end position="23"/>
    </location>
</feature>
<keyword evidence="1 5" id="KW-0378">Hydrolase</keyword>
<dbReference type="SUPFAM" id="SSF55031">
    <property type="entry name" value="Bacterial exopeptidase dimerisation domain"/>
    <property type="match status" value="1"/>
</dbReference>
<reference evidence="5 6" key="1">
    <citation type="journal article" date="2016" name="PLoS ONE">
        <title>Complete Genome Sequence and Comparative Genomics of a Novel Myxobacterium Myxococcus hansupus.</title>
        <authorList>
            <person name="Sharma G."/>
            <person name="Narwani T."/>
            <person name="Subramanian S."/>
        </authorList>
    </citation>
    <scope>NUCLEOTIDE SEQUENCE [LARGE SCALE GENOMIC DNA]</scope>
    <source>
        <strain evidence="6">mixupus</strain>
    </source>
</reference>
<dbReference type="Gene3D" id="3.30.70.360">
    <property type="match status" value="1"/>
</dbReference>
<keyword evidence="6" id="KW-1185">Reference proteome</keyword>
<dbReference type="GO" id="GO:0046872">
    <property type="term" value="F:metal ion binding"/>
    <property type="evidence" value="ECO:0007669"/>
    <property type="project" value="UniProtKB-KW"/>
</dbReference>
<dbReference type="InterPro" id="IPR002933">
    <property type="entry name" value="Peptidase_M20"/>
</dbReference>
<proteinExistence type="predicted"/>
<evidence type="ECO:0000256" key="3">
    <source>
        <dbReference type="SAM" id="SignalP"/>
    </source>
</evidence>
<dbReference type="AlphaFoldDB" id="A0A0H4WN63"/>
<keyword evidence="3" id="KW-0732">Signal</keyword>
<feature type="chain" id="PRO_5005212816" evidence="3">
    <location>
        <begin position="24"/>
        <end position="437"/>
    </location>
</feature>
<feature type="binding site" evidence="2">
    <location>
        <position position="135"/>
    </location>
    <ligand>
        <name>Mn(2+)</name>
        <dbReference type="ChEBI" id="CHEBI:29035"/>
        <label>2</label>
    </ligand>
</feature>
<feature type="binding site" evidence="2">
    <location>
        <position position="407"/>
    </location>
    <ligand>
        <name>Mn(2+)</name>
        <dbReference type="ChEBI" id="CHEBI:29035"/>
        <label>2</label>
    </ligand>
</feature>
<feature type="binding site" evidence="2">
    <location>
        <position position="137"/>
    </location>
    <ligand>
        <name>Mn(2+)</name>
        <dbReference type="ChEBI" id="CHEBI:29035"/>
        <label>2</label>
    </ligand>
</feature>
<name>A0A0H4WN63_9BACT</name>
<dbReference type="Pfam" id="PF07687">
    <property type="entry name" value="M20_dimer"/>
    <property type="match status" value="1"/>
</dbReference>
<evidence type="ECO:0000259" key="4">
    <source>
        <dbReference type="Pfam" id="PF07687"/>
    </source>
</evidence>
<dbReference type="InterPro" id="IPR036264">
    <property type="entry name" value="Bact_exopeptidase_dim_dom"/>
</dbReference>
<dbReference type="Gene3D" id="3.40.630.10">
    <property type="entry name" value="Zn peptidases"/>
    <property type="match status" value="1"/>
</dbReference>
<dbReference type="KEGG" id="mym:A176_001788"/>
<feature type="domain" description="Peptidase M20 dimerisation" evidence="4">
    <location>
        <begin position="214"/>
        <end position="315"/>
    </location>
</feature>
<accession>A0A0H4WN63</accession>
<dbReference type="PANTHER" id="PTHR11014">
    <property type="entry name" value="PEPTIDASE M20 FAMILY MEMBER"/>
    <property type="match status" value="1"/>
</dbReference>
<dbReference type="NCBIfam" id="TIGR01891">
    <property type="entry name" value="amidohydrolases"/>
    <property type="match status" value="1"/>
</dbReference>
<feature type="binding site" evidence="2">
    <location>
        <position position="171"/>
    </location>
    <ligand>
        <name>Mn(2+)</name>
        <dbReference type="ChEBI" id="CHEBI:29035"/>
        <label>2</label>
    </ligand>
</feature>